<keyword evidence="17" id="KW-1185">Reference proteome</keyword>
<comment type="function">
    <text evidence="1 12">Catalyzes the condensation of (S)-aspartate-beta-semialdehyde [(S)-ASA] and pyruvate to 4-hydroxy-tetrahydrodipicolinate (HTPA).</text>
</comment>
<evidence type="ECO:0000256" key="6">
    <source>
        <dbReference type="ARBA" id="ARBA00022605"/>
    </source>
</evidence>
<evidence type="ECO:0000256" key="14">
    <source>
        <dbReference type="PIRSR" id="PIRSR001365-1"/>
    </source>
</evidence>
<evidence type="ECO:0000256" key="7">
    <source>
        <dbReference type="ARBA" id="ARBA00022915"/>
    </source>
</evidence>
<evidence type="ECO:0000256" key="13">
    <source>
        <dbReference type="PIRNR" id="PIRNR001365"/>
    </source>
</evidence>
<evidence type="ECO:0000256" key="8">
    <source>
        <dbReference type="ARBA" id="ARBA00023154"/>
    </source>
</evidence>
<dbReference type="KEGG" id="twi:Thewi_0370"/>
<keyword evidence="5 12" id="KW-0963">Cytoplasm</keyword>
<dbReference type="STRING" id="697303.Thewi_0370"/>
<feature type="active site" description="Proton donor/acceptor" evidence="12 14">
    <location>
        <position position="135"/>
    </location>
</feature>
<dbReference type="AlphaFoldDB" id="G2MUV8"/>
<evidence type="ECO:0000256" key="2">
    <source>
        <dbReference type="ARBA" id="ARBA00005120"/>
    </source>
</evidence>
<dbReference type="EC" id="4.3.3.7" evidence="4 12"/>
<evidence type="ECO:0000256" key="9">
    <source>
        <dbReference type="ARBA" id="ARBA00023239"/>
    </source>
</evidence>
<keyword evidence="6 12" id="KW-0028">Amino-acid biosynthesis</keyword>
<dbReference type="EMBL" id="CP002991">
    <property type="protein sequence ID" value="AEM77859.1"/>
    <property type="molecule type" value="Genomic_DNA"/>
</dbReference>
<dbReference type="CDD" id="cd00950">
    <property type="entry name" value="DHDPS"/>
    <property type="match status" value="1"/>
</dbReference>
<evidence type="ECO:0000256" key="4">
    <source>
        <dbReference type="ARBA" id="ARBA00012086"/>
    </source>
</evidence>
<evidence type="ECO:0000256" key="15">
    <source>
        <dbReference type="PIRSR" id="PIRSR001365-2"/>
    </source>
</evidence>
<accession>G2MUV8</accession>
<dbReference type="eggNOG" id="COG0329">
    <property type="taxonomic scope" value="Bacteria"/>
</dbReference>
<comment type="subcellular location">
    <subcellularLocation>
        <location evidence="12">Cytoplasm</location>
    </subcellularLocation>
</comment>
<dbReference type="GO" id="GO:0019877">
    <property type="term" value="P:diaminopimelate biosynthetic process"/>
    <property type="evidence" value="ECO:0007669"/>
    <property type="project" value="UniProtKB-UniRule"/>
</dbReference>
<gene>
    <name evidence="12" type="primary">dapA</name>
    <name evidence="16" type="ORF">Thewi_0370</name>
</gene>
<dbReference type="PANTHER" id="PTHR12128:SF66">
    <property type="entry name" value="4-HYDROXY-2-OXOGLUTARATE ALDOLASE, MITOCHONDRIAL"/>
    <property type="match status" value="1"/>
</dbReference>
<evidence type="ECO:0000256" key="12">
    <source>
        <dbReference type="HAMAP-Rule" id="MF_00418"/>
    </source>
</evidence>
<evidence type="ECO:0000256" key="1">
    <source>
        <dbReference type="ARBA" id="ARBA00003294"/>
    </source>
</evidence>
<feature type="binding site" evidence="12 15">
    <location>
        <position position="204"/>
    </location>
    <ligand>
        <name>pyruvate</name>
        <dbReference type="ChEBI" id="CHEBI:15361"/>
    </ligand>
</feature>
<keyword evidence="10 12" id="KW-0704">Schiff base</keyword>
<sequence>MFELKGVIPALVTPMTKDYKLDLKGLCELIDFQIKSGSDSIIVGGSTGEYNLLTEDERREIIRVAVEYAAGRIPVIAGTGSNSTDATIRLSKYAEEVGADAVLVINPYYPNPGQNGLYEHFKELAKSVNIPIIIYNWPAGTNIDISIETLEKLSEFDNIIGIKDTAPLEHTMLLIAHFGKRYAITTGLEIFFLSAIQLGATGGIGVAQNIIPRQMVELYKMAMIEPEAAKELHYRLLPLYEVLFIEPNPVPIKTALNIMGMPAGPCRPPLQPMRQENIEKLKTVLKELGLC</sequence>
<evidence type="ECO:0000256" key="3">
    <source>
        <dbReference type="ARBA" id="ARBA00007592"/>
    </source>
</evidence>
<dbReference type="PRINTS" id="PR00146">
    <property type="entry name" value="DHPICSNTHASE"/>
</dbReference>
<dbReference type="GO" id="GO:0008840">
    <property type="term" value="F:4-hydroxy-tetrahydrodipicolinate synthase activity"/>
    <property type="evidence" value="ECO:0007669"/>
    <property type="project" value="UniProtKB-UniRule"/>
</dbReference>
<dbReference type="InterPro" id="IPR002220">
    <property type="entry name" value="DapA-like"/>
</dbReference>
<dbReference type="HAMAP" id="MF_00418">
    <property type="entry name" value="DapA"/>
    <property type="match status" value="1"/>
</dbReference>
<dbReference type="InterPro" id="IPR013785">
    <property type="entry name" value="Aldolase_TIM"/>
</dbReference>
<comment type="pathway">
    <text evidence="2 12">Amino-acid biosynthesis; L-lysine biosynthesis via DAP pathway; (S)-tetrahydrodipicolinate from L-aspartate: step 3/4.</text>
</comment>
<dbReference type="GO" id="GO:0005737">
    <property type="term" value="C:cytoplasm"/>
    <property type="evidence" value="ECO:0007669"/>
    <property type="project" value="UniProtKB-SubCell"/>
</dbReference>
<feature type="active site" description="Schiff-base intermediate with substrate" evidence="12 14">
    <location>
        <position position="163"/>
    </location>
</feature>
<evidence type="ECO:0000313" key="16">
    <source>
        <dbReference type="EMBL" id="AEM77859.1"/>
    </source>
</evidence>
<dbReference type="PANTHER" id="PTHR12128">
    <property type="entry name" value="DIHYDRODIPICOLINATE SYNTHASE"/>
    <property type="match status" value="1"/>
</dbReference>
<protein>
    <recommendedName>
        <fullName evidence="4 12">4-hydroxy-tetrahydrodipicolinate synthase</fullName>
        <shortName evidence="12">HTPA synthase</shortName>
        <ecNumber evidence="4 12">4.3.3.7</ecNumber>
    </recommendedName>
</protein>
<dbReference type="InterPro" id="IPR005263">
    <property type="entry name" value="DapA"/>
</dbReference>
<keyword evidence="9 12" id="KW-0456">Lyase</keyword>
<organism evidence="16 17">
    <name type="scientific">Thermoanaerobacter wiegelii Rt8.B1</name>
    <dbReference type="NCBI Taxonomy" id="697303"/>
    <lineage>
        <taxon>Bacteria</taxon>
        <taxon>Bacillati</taxon>
        <taxon>Bacillota</taxon>
        <taxon>Clostridia</taxon>
        <taxon>Thermoanaerobacterales</taxon>
        <taxon>Thermoanaerobacteraceae</taxon>
        <taxon>Thermoanaerobacter</taxon>
    </lineage>
</organism>
<keyword evidence="7 12" id="KW-0220">Diaminopimelate biosynthesis</keyword>
<feature type="site" description="Part of a proton relay during catalysis" evidence="12">
    <location>
        <position position="109"/>
    </location>
</feature>
<dbReference type="GO" id="GO:0009089">
    <property type="term" value="P:lysine biosynthetic process via diaminopimelate"/>
    <property type="evidence" value="ECO:0007669"/>
    <property type="project" value="UniProtKB-UniRule"/>
</dbReference>
<feature type="site" description="Part of a proton relay during catalysis" evidence="12">
    <location>
        <position position="46"/>
    </location>
</feature>
<feature type="binding site" evidence="12 15">
    <location>
        <position position="47"/>
    </location>
    <ligand>
        <name>pyruvate</name>
        <dbReference type="ChEBI" id="CHEBI:15361"/>
    </ligand>
</feature>
<evidence type="ECO:0000256" key="10">
    <source>
        <dbReference type="ARBA" id="ARBA00023270"/>
    </source>
</evidence>
<dbReference type="Proteomes" id="UP000008276">
    <property type="component" value="Chromosome"/>
</dbReference>
<evidence type="ECO:0000313" key="17">
    <source>
        <dbReference type="Proteomes" id="UP000008276"/>
    </source>
</evidence>
<dbReference type="Gene3D" id="3.20.20.70">
    <property type="entry name" value="Aldolase class I"/>
    <property type="match status" value="1"/>
</dbReference>
<proteinExistence type="inferred from homology"/>
<dbReference type="RefSeq" id="WP_014062219.1">
    <property type="nucleotide sequence ID" value="NC_015958.1"/>
</dbReference>
<dbReference type="NCBIfam" id="TIGR00674">
    <property type="entry name" value="dapA"/>
    <property type="match status" value="1"/>
</dbReference>
<keyword evidence="8 12" id="KW-0457">Lysine biosynthesis</keyword>
<dbReference type="SMART" id="SM01130">
    <property type="entry name" value="DHDPS"/>
    <property type="match status" value="1"/>
</dbReference>
<name>G2MUV8_9THEO</name>
<dbReference type="UniPathway" id="UPA00034">
    <property type="reaction ID" value="UER00017"/>
</dbReference>
<comment type="catalytic activity">
    <reaction evidence="11 12">
        <text>L-aspartate 4-semialdehyde + pyruvate = (2S,4S)-4-hydroxy-2,3,4,5-tetrahydrodipicolinate + H2O + H(+)</text>
        <dbReference type="Rhea" id="RHEA:34171"/>
        <dbReference type="ChEBI" id="CHEBI:15361"/>
        <dbReference type="ChEBI" id="CHEBI:15377"/>
        <dbReference type="ChEBI" id="CHEBI:15378"/>
        <dbReference type="ChEBI" id="CHEBI:67139"/>
        <dbReference type="ChEBI" id="CHEBI:537519"/>
        <dbReference type="EC" id="4.3.3.7"/>
    </reaction>
</comment>
<dbReference type="HOGENOM" id="CLU_049343_7_1_9"/>
<comment type="similarity">
    <text evidence="3 12 13">Belongs to the DapA family.</text>
</comment>
<dbReference type="PIRSF" id="PIRSF001365">
    <property type="entry name" value="DHDPS"/>
    <property type="match status" value="1"/>
</dbReference>
<comment type="subunit">
    <text evidence="12">Homotetramer; dimer of dimers.</text>
</comment>
<reference evidence="16 17" key="1">
    <citation type="submission" date="2011-08" db="EMBL/GenBank/DDBJ databases">
        <title>Complete sequence of Thermoanaerobacter wiegelii Rt8.B1.</title>
        <authorList>
            <consortium name="US DOE Joint Genome Institute"/>
            <person name="Lucas S."/>
            <person name="Han J."/>
            <person name="Lapidus A."/>
            <person name="Cheng J.-F."/>
            <person name="Goodwin L."/>
            <person name="Pitluck S."/>
            <person name="Peters L."/>
            <person name="Mikhailova N."/>
            <person name="Zeytun A."/>
            <person name="Daligault H."/>
            <person name="Detter J.C."/>
            <person name="Han C."/>
            <person name="Tapia R."/>
            <person name="Land M."/>
            <person name="Hauser L."/>
            <person name="Kyrpides N."/>
            <person name="Ivanova N."/>
            <person name="Pagani I."/>
            <person name="Hemme C."/>
            <person name="Woyke T."/>
        </authorList>
    </citation>
    <scope>NUCLEOTIDE SEQUENCE [LARGE SCALE GENOMIC DNA]</scope>
    <source>
        <strain evidence="16 17">Rt8.B1</strain>
    </source>
</reference>
<evidence type="ECO:0000256" key="5">
    <source>
        <dbReference type="ARBA" id="ARBA00022490"/>
    </source>
</evidence>
<dbReference type="Pfam" id="PF00701">
    <property type="entry name" value="DHDPS"/>
    <property type="match status" value="1"/>
</dbReference>
<evidence type="ECO:0000256" key="11">
    <source>
        <dbReference type="ARBA" id="ARBA00047836"/>
    </source>
</evidence>
<dbReference type="SUPFAM" id="SSF51569">
    <property type="entry name" value="Aldolase"/>
    <property type="match status" value="1"/>
</dbReference>
<comment type="caution">
    <text evidence="12">Was originally thought to be a dihydrodipicolinate synthase (DHDPS), catalyzing the condensation of (S)-aspartate-beta-semialdehyde [(S)-ASA] and pyruvate to dihydrodipicolinate (DHDP). However, it was shown in E.coli that the product of the enzymatic reaction is not dihydrodipicolinate but in fact (4S)-4-hydroxy-2,3,4,5-tetrahydro-(2S)-dipicolinic acid (HTPA), and that the consecutive dehydration reaction leading to DHDP is not spontaneous but catalyzed by DapB.</text>
</comment>